<accession>A0A7G9S687</accession>
<evidence type="ECO:0000256" key="2">
    <source>
        <dbReference type="ARBA" id="ARBA00022448"/>
    </source>
</evidence>
<feature type="transmembrane region" description="Helical" evidence="6">
    <location>
        <begin position="63"/>
        <end position="79"/>
    </location>
</feature>
<dbReference type="GO" id="GO:0016020">
    <property type="term" value="C:membrane"/>
    <property type="evidence" value="ECO:0007669"/>
    <property type="project" value="UniProtKB-SubCell"/>
</dbReference>
<dbReference type="InterPro" id="IPR027469">
    <property type="entry name" value="Cation_efflux_TMD_sf"/>
</dbReference>
<dbReference type="InterPro" id="IPR050291">
    <property type="entry name" value="CDF_Transporter"/>
</dbReference>
<sequence length="331" mass="36354">MVTNREGYQQADKEELPKKHARALKSAVKWQFFTIGYTICTITAVSFVLGGSQAMTTAWIEDMLSLLPQISFLIALLFTKRIPSKEHPYGNHRAMGIGHLLAGAALLAVGAILAFDAVTGLIEGFVDGKRTKLGEIELFGTTIWFGWVMIAVMVVIIVGPVFMYGPAKAKLAPILHNKLLYADADMAKADWQTNVASIIGVAGIGLGLWWLDGTAAIFISLGIIWDGYKNCSAAVQDLTDRRARTCNNKNPHPVRDEILALLESKEWVKDYGIRLRDMGQVFHAEIFVTPREDSVTLEQLSEVSAGVADIDWKIQDVVVVPTDPIPGFADR</sequence>
<evidence type="ECO:0000259" key="7">
    <source>
        <dbReference type="Pfam" id="PF01545"/>
    </source>
</evidence>
<dbReference type="InterPro" id="IPR058533">
    <property type="entry name" value="Cation_efflux_TM"/>
</dbReference>
<evidence type="ECO:0000256" key="1">
    <source>
        <dbReference type="ARBA" id="ARBA00004141"/>
    </source>
</evidence>
<dbReference type="EMBL" id="CP060716">
    <property type="protein sequence ID" value="QNN63362.1"/>
    <property type="molecule type" value="Genomic_DNA"/>
</dbReference>
<evidence type="ECO:0000256" key="4">
    <source>
        <dbReference type="ARBA" id="ARBA00022989"/>
    </source>
</evidence>
<dbReference type="SUPFAM" id="SSF161111">
    <property type="entry name" value="Cation efflux protein transmembrane domain-like"/>
    <property type="match status" value="1"/>
</dbReference>
<dbReference type="Proteomes" id="UP000515934">
    <property type="component" value="Chromosome"/>
</dbReference>
<keyword evidence="3 6" id="KW-0812">Transmembrane</keyword>
<feature type="transmembrane region" description="Helical" evidence="6">
    <location>
        <begin position="100"/>
        <end position="122"/>
    </location>
</feature>
<feature type="transmembrane region" description="Helical" evidence="6">
    <location>
        <begin position="142"/>
        <end position="164"/>
    </location>
</feature>
<dbReference type="RefSeq" id="WP_187555829.1">
    <property type="nucleotide sequence ID" value="NZ_CP060716.1"/>
</dbReference>
<name>A0A7G9S687_9MICO</name>
<feature type="transmembrane region" description="Helical" evidence="6">
    <location>
        <begin position="195"/>
        <end position="225"/>
    </location>
</feature>
<evidence type="ECO:0000256" key="6">
    <source>
        <dbReference type="SAM" id="Phobius"/>
    </source>
</evidence>
<evidence type="ECO:0000313" key="8">
    <source>
        <dbReference type="EMBL" id="QNN63362.1"/>
    </source>
</evidence>
<keyword evidence="2" id="KW-0813">Transport</keyword>
<gene>
    <name evidence="8" type="ORF">H9L06_03285</name>
</gene>
<dbReference type="GO" id="GO:0008324">
    <property type="term" value="F:monoatomic cation transmembrane transporter activity"/>
    <property type="evidence" value="ECO:0007669"/>
    <property type="project" value="InterPro"/>
</dbReference>
<keyword evidence="5 6" id="KW-0472">Membrane</keyword>
<evidence type="ECO:0000256" key="3">
    <source>
        <dbReference type="ARBA" id="ARBA00022692"/>
    </source>
</evidence>
<dbReference type="Pfam" id="PF01545">
    <property type="entry name" value="Cation_efflux"/>
    <property type="match status" value="1"/>
</dbReference>
<dbReference type="PANTHER" id="PTHR43840:SF15">
    <property type="entry name" value="MITOCHONDRIAL METAL TRANSPORTER 1-RELATED"/>
    <property type="match status" value="1"/>
</dbReference>
<keyword evidence="4 6" id="KW-1133">Transmembrane helix</keyword>
<evidence type="ECO:0000313" key="9">
    <source>
        <dbReference type="Proteomes" id="UP000515934"/>
    </source>
</evidence>
<feature type="domain" description="Cation efflux protein transmembrane" evidence="7">
    <location>
        <begin position="39"/>
        <end position="238"/>
    </location>
</feature>
<proteinExistence type="predicted"/>
<dbReference type="AlphaFoldDB" id="A0A7G9S687"/>
<feature type="transmembrane region" description="Helical" evidence="6">
    <location>
        <begin position="32"/>
        <end position="51"/>
    </location>
</feature>
<dbReference type="PANTHER" id="PTHR43840">
    <property type="entry name" value="MITOCHONDRIAL METAL TRANSPORTER 1-RELATED"/>
    <property type="match status" value="1"/>
</dbReference>
<protein>
    <submittedName>
        <fullName evidence="8">Cation transporter</fullName>
    </submittedName>
</protein>
<organism evidence="8 9">
    <name type="scientific">Leucobacter denitrificans</name>
    <dbReference type="NCBI Taxonomy" id="683042"/>
    <lineage>
        <taxon>Bacteria</taxon>
        <taxon>Bacillati</taxon>
        <taxon>Actinomycetota</taxon>
        <taxon>Actinomycetes</taxon>
        <taxon>Micrococcales</taxon>
        <taxon>Microbacteriaceae</taxon>
        <taxon>Leucobacter</taxon>
    </lineage>
</organism>
<keyword evidence="9" id="KW-1185">Reference proteome</keyword>
<reference evidence="8 9" key="1">
    <citation type="submission" date="2020-08" db="EMBL/GenBank/DDBJ databases">
        <title>Genome sequence of Leucobacter denitrificans KACC 14055T.</title>
        <authorList>
            <person name="Hyun D.-W."/>
            <person name="Bae J.-W."/>
        </authorList>
    </citation>
    <scope>NUCLEOTIDE SEQUENCE [LARGE SCALE GENOMIC DNA]</scope>
    <source>
        <strain evidence="8 9">KACC 14055</strain>
    </source>
</reference>
<evidence type="ECO:0000256" key="5">
    <source>
        <dbReference type="ARBA" id="ARBA00023136"/>
    </source>
</evidence>
<dbReference type="KEGG" id="ldn:H9L06_03285"/>
<dbReference type="Gene3D" id="1.20.1510.10">
    <property type="entry name" value="Cation efflux protein transmembrane domain"/>
    <property type="match status" value="1"/>
</dbReference>
<comment type="subcellular location">
    <subcellularLocation>
        <location evidence="1">Membrane</location>
        <topology evidence="1">Multi-pass membrane protein</topology>
    </subcellularLocation>
</comment>